<protein>
    <submittedName>
        <fullName evidence="2">Uncharacterized protein</fullName>
    </submittedName>
</protein>
<evidence type="ECO:0000313" key="2">
    <source>
        <dbReference type="EMBL" id="KAG0689204.1"/>
    </source>
</evidence>
<sequence length="481" mass="55252">MLPNIIPSDVRTGWMQFTSDRRLEINHSFNTSNNNNNANNNTGIRSRTSDFPPLSFYTPIKSNPLHINNSLKHALSFLQNSKKSSCNKNHYTGNNHDTSFEGIEQLELELGYRLQMLKDNETWGYTWLRPLGLDKTMAQMLEDVNEDDDIEDDNLNHNIPNEAEINDNINVNNNNNNNNNPVAAITNDNINDPISNQQNETRDDTDMMTENYGQMRRNENNESISYNNNEINSRISNENSENRVIYDNSAEGRLFSERDLDAEISNHDISNNSEIYRENNQYYEDENDGNDNNDDVDDVDDEDGLGDHAYIHEEDDPEEYEDEDGDDGFEIGNNFIMDLQDDYEDDNYEHVGNNLNSRSLLQSSFYEDTDRREGVISNAYSNRAYLEGEERYFMAYEEYQDDHSVLEGQSGKPYPRTASIPDSAQTRRSNNSIRRNLITNYIDSANLTTPTTLNSNIANQSTGQTSMDNGIHGLDFDLNLE</sequence>
<dbReference type="AlphaFoldDB" id="A0A9P6WLP4"/>
<evidence type="ECO:0000313" key="3">
    <source>
        <dbReference type="Proteomes" id="UP000697127"/>
    </source>
</evidence>
<accession>A0A9P6WLP4</accession>
<proteinExistence type="predicted"/>
<dbReference type="InterPro" id="IPR008402">
    <property type="entry name" value="APC_su15/mnd2"/>
</dbReference>
<name>A0A9P6WLP4_9ASCO</name>
<feature type="compositionally biased region" description="Acidic residues" evidence="1">
    <location>
        <begin position="313"/>
        <end position="325"/>
    </location>
</feature>
<reference evidence="2" key="1">
    <citation type="submission" date="2020-11" db="EMBL/GenBank/DDBJ databases">
        <title>Kefir isolates.</title>
        <authorList>
            <person name="Marcisauskas S."/>
            <person name="Kim Y."/>
            <person name="Blasche S."/>
        </authorList>
    </citation>
    <scope>NUCLEOTIDE SEQUENCE</scope>
    <source>
        <strain evidence="2">Olga-1</strain>
    </source>
</reference>
<comment type="caution">
    <text evidence="2">The sequence shown here is derived from an EMBL/GenBank/DDBJ whole genome shotgun (WGS) entry which is preliminary data.</text>
</comment>
<dbReference type="EMBL" id="PUHW01000095">
    <property type="protein sequence ID" value="KAG0689204.1"/>
    <property type="molecule type" value="Genomic_DNA"/>
</dbReference>
<feature type="region of interest" description="Disordered" evidence="1">
    <location>
        <begin position="405"/>
        <end position="429"/>
    </location>
</feature>
<dbReference type="GO" id="GO:0031145">
    <property type="term" value="P:anaphase-promoting complex-dependent catabolic process"/>
    <property type="evidence" value="ECO:0007669"/>
    <property type="project" value="InterPro"/>
</dbReference>
<dbReference type="Proteomes" id="UP000697127">
    <property type="component" value="Unassembled WGS sequence"/>
</dbReference>
<dbReference type="GO" id="GO:0005680">
    <property type="term" value="C:anaphase-promoting complex"/>
    <property type="evidence" value="ECO:0007669"/>
    <property type="project" value="InterPro"/>
</dbReference>
<gene>
    <name evidence="2" type="ORF">C6P40_005434</name>
</gene>
<keyword evidence="3" id="KW-1185">Reference proteome</keyword>
<organism evidence="2 3">
    <name type="scientific">Pichia californica</name>
    <dbReference type="NCBI Taxonomy" id="460514"/>
    <lineage>
        <taxon>Eukaryota</taxon>
        <taxon>Fungi</taxon>
        <taxon>Dikarya</taxon>
        <taxon>Ascomycota</taxon>
        <taxon>Saccharomycotina</taxon>
        <taxon>Pichiomycetes</taxon>
        <taxon>Pichiales</taxon>
        <taxon>Pichiaceae</taxon>
        <taxon>Pichia</taxon>
    </lineage>
</organism>
<dbReference type="Pfam" id="PF05841">
    <property type="entry name" value="Apc15p"/>
    <property type="match status" value="1"/>
</dbReference>
<feature type="region of interest" description="Disordered" evidence="1">
    <location>
        <begin position="283"/>
        <end position="325"/>
    </location>
</feature>
<evidence type="ECO:0000256" key="1">
    <source>
        <dbReference type="SAM" id="MobiDB-lite"/>
    </source>
</evidence>
<feature type="compositionally biased region" description="Acidic residues" evidence="1">
    <location>
        <begin position="283"/>
        <end position="304"/>
    </location>
</feature>